<evidence type="ECO:0000313" key="6">
    <source>
        <dbReference type="EMBL" id="MFC0675734.1"/>
    </source>
</evidence>
<dbReference type="SUPFAM" id="SSF53850">
    <property type="entry name" value="Periplasmic binding protein-like II"/>
    <property type="match status" value="1"/>
</dbReference>
<sequence length="440" mass="46311">MITRRHLLASAAATGALGAVAACSPSAPSGGEGGGAKTLTFRLWDEAAKPAYEKSLAAFTEKSGWEVSIDLVPWNDYWTKLPLDVASGDIADVYWLNSANFVLLQESGDLLAIDDVVTEGADQWETSVVDLYTREGKLWGVPQLWDSIALFYNKALVEAAGVDPAALSFDPSAASDPLREAGRALTVDGEGRHPGDDGFDADSRAQFGVNSSADRQAIIGPFLASNGAVWQTDDLYSFASPQGIDAFAYMAALVNDAQIAPSAADTNENGDFCRDLFTQGKLALFQSGPYSLPAVEDGVGDSFEWALAPMIAGPEGAKSLVHGVVAVGNAKAEEERQEGIAQLLTWLGSAEGQAPLGEMGVSFPANREAQPAFLSYWEERGVDVNVFVEAAKDPAPADTGARANAGLTAVMPIFQEIFIGRLSAAEGVPQAQEKGNAEMA</sequence>
<dbReference type="RefSeq" id="WP_376982768.1">
    <property type="nucleotide sequence ID" value="NZ_JBHLSV010000029.1"/>
</dbReference>
<protein>
    <submittedName>
        <fullName evidence="6">ABC transporter substrate-binding protein</fullName>
    </submittedName>
</protein>
<feature type="chain" id="PRO_5046240864" evidence="5">
    <location>
        <begin position="22"/>
        <end position="440"/>
    </location>
</feature>
<evidence type="ECO:0000256" key="3">
    <source>
        <dbReference type="ARBA" id="ARBA00022448"/>
    </source>
</evidence>
<gene>
    <name evidence="6" type="ORF">ACFFF6_17430</name>
</gene>
<name>A0ABV6RFI5_9MICO</name>
<comment type="similarity">
    <text evidence="2">Belongs to the bacterial solute-binding protein 1 family.</text>
</comment>
<dbReference type="CDD" id="cd13585">
    <property type="entry name" value="PBP2_TMBP_like"/>
    <property type="match status" value="1"/>
</dbReference>
<keyword evidence="4 5" id="KW-0732">Signal</keyword>
<proteinExistence type="inferred from homology"/>
<dbReference type="InterPro" id="IPR006311">
    <property type="entry name" value="TAT_signal"/>
</dbReference>
<organism evidence="6 7">
    <name type="scientific">Brachybacterium hainanense</name>
    <dbReference type="NCBI Taxonomy" id="1541174"/>
    <lineage>
        <taxon>Bacteria</taxon>
        <taxon>Bacillati</taxon>
        <taxon>Actinomycetota</taxon>
        <taxon>Actinomycetes</taxon>
        <taxon>Micrococcales</taxon>
        <taxon>Dermabacteraceae</taxon>
        <taxon>Brachybacterium</taxon>
    </lineage>
</organism>
<keyword evidence="3" id="KW-0813">Transport</keyword>
<dbReference type="PROSITE" id="PS51318">
    <property type="entry name" value="TAT"/>
    <property type="match status" value="1"/>
</dbReference>
<dbReference type="Proteomes" id="UP001589793">
    <property type="component" value="Unassembled WGS sequence"/>
</dbReference>
<dbReference type="PROSITE" id="PS51257">
    <property type="entry name" value="PROKAR_LIPOPROTEIN"/>
    <property type="match status" value="1"/>
</dbReference>
<comment type="caution">
    <text evidence="6">The sequence shown here is derived from an EMBL/GenBank/DDBJ whole genome shotgun (WGS) entry which is preliminary data.</text>
</comment>
<evidence type="ECO:0000256" key="4">
    <source>
        <dbReference type="ARBA" id="ARBA00022729"/>
    </source>
</evidence>
<feature type="signal peptide" evidence="5">
    <location>
        <begin position="1"/>
        <end position="21"/>
    </location>
</feature>
<dbReference type="PANTHER" id="PTHR43649:SF31">
    <property type="entry name" value="SN-GLYCEROL-3-PHOSPHATE-BINDING PERIPLASMIC PROTEIN UGPB"/>
    <property type="match status" value="1"/>
</dbReference>
<evidence type="ECO:0000256" key="2">
    <source>
        <dbReference type="ARBA" id="ARBA00008520"/>
    </source>
</evidence>
<dbReference type="Gene3D" id="3.40.190.10">
    <property type="entry name" value="Periplasmic binding protein-like II"/>
    <property type="match status" value="1"/>
</dbReference>
<reference evidence="6 7" key="1">
    <citation type="submission" date="2024-09" db="EMBL/GenBank/DDBJ databases">
        <authorList>
            <person name="Sun Q."/>
            <person name="Mori K."/>
        </authorList>
    </citation>
    <scope>NUCLEOTIDE SEQUENCE [LARGE SCALE GENOMIC DNA]</scope>
    <source>
        <strain evidence="6 7">CICC 10874</strain>
    </source>
</reference>
<comment type="subcellular location">
    <subcellularLocation>
        <location evidence="1">Cell envelope</location>
    </subcellularLocation>
</comment>
<evidence type="ECO:0000313" key="7">
    <source>
        <dbReference type="Proteomes" id="UP001589793"/>
    </source>
</evidence>
<evidence type="ECO:0000256" key="1">
    <source>
        <dbReference type="ARBA" id="ARBA00004196"/>
    </source>
</evidence>
<dbReference type="InterPro" id="IPR050490">
    <property type="entry name" value="Bact_solute-bd_prot1"/>
</dbReference>
<dbReference type="PANTHER" id="PTHR43649">
    <property type="entry name" value="ARABINOSE-BINDING PROTEIN-RELATED"/>
    <property type="match status" value="1"/>
</dbReference>
<keyword evidence="7" id="KW-1185">Reference proteome</keyword>
<evidence type="ECO:0000256" key="5">
    <source>
        <dbReference type="SAM" id="SignalP"/>
    </source>
</evidence>
<dbReference type="EMBL" id="JBHLSV010000029">
    <property type="protein sequence ID" value="MFC0675734.1"/>
    <property type="molecule type" value="Genomic_DNA"/>
</dbReference>
<dbReference type="InterPro" id="IPR006059">
    <property type="entry name" value="SBP"/>
</dbReference>
<dbReference type="Pfam" id="PF01547">
    <property type="entry name" value="SBP_bac_1"/>
    <property type="match status" value="1"/>
</dbReference>
<accession>A0ABV6RFI5</accession>